<name>A0A857DG54_9FIRM</name>
<accession>A0A857DG54</accession>
<dbReference type="EMBL" id="CP046996">
    <property type="protein sequence ID" value="QHA00270.1"/>
    <property type="molecule type" value="Genomic_DNA"/>
</dbReference>
<dbReference type="RefSeq" id="WP_019226693.1">
    <property type="nucleotide sequence ID" value="NZ_CP046996.1"/>
</dbReference>
<dbReference type="InterPro" id="IPR050101">
    <property type="entry name" value="CinA"/>
</dbReference>
<dbReference type="Pfam" id="PF00994">
    <property type="entry name" value="MoCF_biosynth"/>
    <property type="match status" value="1"/>
</dbReference>
<comment type="similarity">
    <text evidence="1">Belongs to the CinA family.</text>
</comment>
<dbReference type="InterPro" id="IPR041424">
    <property type="entry name" value="CinA_KH"/>
</dbReference>
<dbReference type="PANTHER" id="PTHR13939:SF0">
    <property type="entry name" value="NMN AMIDOHYDROLASE-LIKE PROTEIN YFAY"/>
    <property type="match status" value="1"/>
</dbReference>
<dbReference type="NCBIfam" id="TIGR00200">
    <property type="entry name" value="cinA_nterm"/>
    <property type="match status" value="1"/>
</dbReference>
<dbReference type="NCBIfam" id="TIGR00199">
    <property type="entry name" value="PncC_domain"/>
    <property type="match status" value="1"/>
</dbReference>
<dbReference type="Pfam" id="PF18146">
    <property type="entry name" value="CinA_KH"/>
    <property type="match status" value="1"/>
</dbReference>
<dbReference type="HAMAP" id="MF_00226_B">
    <property type="entry name" value="CinA_B"/>
    <property type="match status" value="1"/>
</dbReference>
<dbReference type="SMART" id="SM00852">
    <property type="entry name" value="MoCF_biosynth"/>
    <property type="match status" value="1"/>
</dbReference>
<protein>
    <recommendedName>
        <fullName evidence="1">Putative competence-damage inducible protein</fullName>
    </recommendedName>
</protein>
<dbReference type="InterPro" id="IPR008135">
    <property type="entry name" value="Competence-induced_CinA"/>
</dbReference>
<dbReference type="Proteomes" id="UP000430508">
    <property type="component" value="Chromosome"/>
</dbReference>
<dbReference type="Gene3D" id="3.30.70.2860">
    <property type="match status" value="1"/>
</dbReference>
<evidence type="ECO:0000313" key="3">
    <source>
        <dbReference type="EMBL" id="QHA00270.1"/>
    </source>
</evidence>
<dbReference type="PIRSF" id="PIRSF006728">
    <property type="entry name" value="CinA"/>
    <property type="match status" value="1"/>
</dbReference>
<dbReference type="InterPro" id="IPR036653">
    <property type="entry name" value="CinA-like_C"/>
</dbReference>
<dbReference type="NCBIfam" id="NF001813">
    <property type="entry name" value="PRK00549.1"/>
    <property type="match status" value="1"/>
</dbReference>
<organism evidence="3 4">
    <name type="scientific">Dehalobacter restrictus</name>
    <dbReference type="NCBI Taxonomy" id="55583"/>
    <lineage>
        <taxon>Bacteria</taxon>
        <taxon>Bacillati</taxon>
        <taxon>Bacillota</taxon>
        <taxon>Clostridia</taxon>
        <taxon>Eubacteriales</taxon>
        <taxon>Desulfitobacteriaceae</taxon>
        <taxon>Dehalobacter</taxon>
    </lineage>
</organism>
<dbReference type="InterPro" id="IPR001453">
    <property type="entry name" value="MoaB/Mog_dom"/>
</dbReference>
<dbReference type="Gene3D" id="3.40.980.10">
    <property type="entry name" value="MoaB/Mog-like domain"/>
    <property type="match status" value="1"/>
</dbReference>
<dbReference type="SUPFAM" id="SSF142433">
    <property type="entry name" value="CinA-like"/>
    <property type="match status" value="1"/>
</dbReference>
<dbReference type="CDD" id="cd00885">
    <property type="entry name" value="cinA"/>
    <property type="match status" value="1"/>
</dbReference>
<dbReference type="Gene3D" id="3.90.950.20">
    <property type="entry name" value="CinA-like"/>
    <property type="match status" value="1"/>
</dbReference>
<dbReference type="InterPro" id="IPR008136">
    <property type="entry name" value="CinA_C"/>
</dbReference>
<dbReference type="NCBIfam" id="TIGR00177">
    <property type="entry name" value="molyb_syn"/>
    <property type="match status" value="1"/>
</dbReference>
<dbReference type="InterPro" id="IPR036425">
    <property type="entry name" value="MoaB/Mog-like_dom_sf"/>
</dbReference>
<dbReference type="Pfam" id="PF02464">
    <property type="entry name" value="CinA"/>
    <property type="match status" value="1"/>
</dbReference>
<reference evidence="3 4" key="1">
    <citation type="submission" date="2019-12" db="EMBL/GenBank/DDBJ databases">
        <title>Sequence classification of anaerobic respiratory reductive dehalogenases: First we see many, then we see few.</title>
        <authorList>
            <person name="Molenda O."/>
            <person name="Puentes Jacome L.A."/>
            <person name="Cao X."/>
            <person name="Nesbo C.L."/>
            <person name="Tang S."/>
            <person name="Morson N."/>
            <person name="Patron J."/>
            <person name="Lomheim L."/>
            <person name="Wishart D.S."/>
            <person name="Edwards E.A."/>
        </authorList>
    </citation>
    <scope>NUCLEOTIDE SEQUENCE [LARGE SCALE GENOMIC DNA]</scope>
    <source>
        <strain evidence="3 4">12DCA</strain>
    </source>
</reference>
<proteinExistence type="inferred from homology"/>
<evidence type="ECO:0000313" key="4">
    <source>
        <dbReference type="Proteomes" id="UP000430508"/>
    </source>
</evidence>
<dbReference type="AlphaFoldDB" id="A0A857DG54"/>
<evidence type="ECO:0000256" key="1">
    <source>
        <dbReference type="HAMAP-Rule" id="MF_00226"/>
    </source>
</evidence>
<dbReference type="PANTHER" id="PTHR13939">
    <property type="entry name" value="NICOTINAMIDE-NUCLEOTIDE AMIDOHYDROLASE PNCC"/>
    <property type="match status" value="1"/>
</dbReference>
<sequence>MKAEIISTGTELLLGKTLNTSAHYLTGQLSDLGIEVLYHTTVGDNKERLTETLKNALQRSGLVLVSGGLGPTVDDLSKEIAAEVLGLKMSYDPESMQSLTQFYINDRMPPSTEKQAYFPEGSILLPNDKGTAQGALICKNDQFCAILPGPPSEMEVMFQKYLLPKLEQIILQDSGRMQVRILKIFGLGEPELERELTVLMQRKSPSLTLLDRHTYMDVRLTVRSGDVSQAVRLLDQTEAEIRSRLGDGVFGSGTDTQAGIVGKLLLKNNLTLATAESCTGGLLGGRITAEAGSSAYYLGGVVSYANSAKETLLGVKSSSLLQEGAVSELVAGEMAEGTRKALGADLGIATTGVAGPGGGTADKPVGLVYIALAHPEGIEITKNQFVGSRESVRNMIVETALNMLRLYLLRKCKQ</sequence>
<gene>
    <name evidence="1" type="primary">cinA</name>
    <name evidence="3" type="ORF">GQ588_06285</name>
</gene>
<dbReference type="SUPFAM" id="SSF53218">
    <property type="entry name" value="Molybdenum cofactor biosynthesis proteins"/>
    <property type="match status" value="1"/>
</dbReference>
<feature type="domain" description="MoaB/Mog" evidence="2">
    <location>
        <begin position="4"/>
        <end position="169"/>
    </location>
</feature>
<evidence type="ECO:0000259" key="2">
    <source>
        <dbReference type="SMART" id="SM00852"/>
    </source>
</evidence>